<dbReference type="GO" id="GO:0016757">
    <property type="term" value="F:glycosyltransferase activity"/>
    <property type="evidence" value="ECO:0007669"/>
    <property type="project" value="TreeGrafter"/>
</dbReference>
<reference evidence="2" key="1">
    <citation type="submission" date="2020-02" db="EMBL/GenBank/DDBJ databases">
        <authorList>
            <person name="Meier V. D."/>
        </authorList>
    </citation>
    <scope>NUCLEOTIDE SEQUENCE</scope>
    <source>
        <strain evidence="2">AVDCRST_MAG30</strain>
    </source>
</reference>
<evidence type="ECO:0008006" key="3">
    <source>
        <dbReference type="Google" id="ProtNLM"/>
    </source>
</evidence>
<dbReference type="SUPFAM" id="SSF53756">
    <property type="entry name" value="UDP-Glycosyltransferase/glycogen phosphorylase"/>
    <property type="match status" value="1"/>
</dbReference>
<dbReference type="Gene3D" id="3.40.50.2000">
    <property type="entry name" value="Glycogen Phosphorylase B"/>
    <property type="match status" value="2"/>
</dbReference>
<accession>A0A6J4RGB0</accession>
<organism evidence="2">
    <name type="scientific">uncultured Solirubrobacteraceae bacterium</name>
    <dbReference type="NCBI Taxonomy" id="1162706"/>
    <lineage>
        <taxon>Bacteria</taxon>
        <taxon>Bacillati</taxon>
        <taxon>Actinomycetota</taxon>
        <taxon>Thermoleophilia</taxon>
        <taxon>Solirubrobacterales</taxon>
        <taxon>Solirubrobacteraceae</taxon>
        <taxon>environmental samples</taxon>
    </lineage>
</organism>
<name>A0A6J4RGB0_9ACTN</name>
<dbReference type="AlphaFoldDB" id="A0A6J4RGB0"/>
<evidence type="ECO:0000256" key="1">
    <source>
        <dbReference type="ARBA" id="ARBA00022679"/>
    </source>
</evidence>
<sequence length="374" mass="40292">MKRALFVSAFGPALGSGRALRMYTVIRALAELGPLDLAYVNHGAEEPSPEYQAIASIDFHPIRPSRGARRAVAFAGQKLRAVPGDYARSYSPELVAAAEALAVAPGRGQVIGGDLNAFAAMRHLARRRPVAYNAHNIESSYNPSDRPSRVWERVALERFETRALRIASESWMVSRLDMERAHRLAPGAKLRYVPNVVDVAAIEPVAPRERRDTVLMLGDFHYPPNRLGLAMLAGEVMPRVWAEAPHARLRVVGRGLEPGAYPDERIEVTGFVESLASAYVGADVVAVPLTESGGTPLKFVEALAYGVPVVATPLAAAGLDARAGAHHLEGPDPAAFASRILDVLRDGAPELAARGRRLAEEEYSVATLVRLLAA</sequence>
<protein>
    <recommendedName>
        <fullName evidence="3">Glycosyltransferase subfamily 4-like N-terminal domain-containing protein</fullName>
    </recommendedName>
</protein>
<dbReference type="PANTHER" id="PTHR46401:SF2">
    <property type="entry name" value="GLYCOSYLTRANSFERASE WBBK-RELATED"/>
    <property type="match status" value="1"/>
</dbReference>
<dbReference type="Pfam" id="PF13692">
    <property type="entry name" value="Glyco_trans_1_4"/>
    <property type="match status" value="1"/>
</dbReference>
<proteinExistence type="predicted"/>
<dbReference type="CDD" id="cd03801">
    <property type="entry name" value="GT4_PimA-like"/>
    <property type="match status" value="1"/>
</dbReference>
<gene>
    <name evidence="2" type="ORF">AVDCRST_MAG30-240</name>
</gene>
<keyword evidence="1" id="KW-0808">Transferase</keyword>
<dbReference type="GO" id="GO:0009103">
    <property type="term" value="P:lipopolysaccharide biosynthetic process"/>
    <property type="evidence" value="ECO:0007669"/>
    <property type="project" value="TreeGrafter"/>
</dbReference>
<evidence type="ECO:0000313" key="2">
    <source>
        <dbReference type="EMBL" id="CAA9472906.1"/>
    </source>
</evidence>
<dbReference type="PANTHER" id="PTHR46401">
    <property type="entry name" value="GLYCOSYLTRANSFERASE WBBK-RELATED"/>
    <property type="match status" value="1"/>
</dbReference>
<dbReference type="EMBL" id="CADCVS010000045">
    <property type="protein sequence ID" value="CAA9472906.1"/>
    <property type="molecule type" value="Genomic_DNA"/>
</dbReference>